<evidence type="ECO:0000256" key="1">
    <source>
        <dbReference type="ARBA" id="ARBA00023015"/>
    </source>
</evidence>
<dbReference type="SMART" id="SM00100">
    <property type="entry name" value="cNMP"/>
    <property type="match status" value="1"/>
</dbReference>
<organism evidence="7 8">
    <name type="scientific">Alkalicoccus daliensis</name>
    <dbReference type="NCBI Taxonomy" id="745820"/>
    <lineage>
        <taxon>Bacteria</taxon>
        <taxon>Bacillati</taxon>
        <taxon>Bacillota</taxon>
        <taxon>Bacilli</taxon>
        <taxon>Bacillales</taxon>
        <taxon>Bacillaceae</taxon>
        <taxon>Alkalicoccus</taxon>
    </lineage>
</organism>
<dbReference type="Pfam" id="PF13545">
    <property type="entry name" value="HTH_Crp_2"/>
    <property type="match status" value="1"/>
</dbReference>
<dbReference type="SUPFAM" id="SSF46785">
    <property type="entry name" value="Winged helix' DNA-binding domain"/>
    <property type="match status" value="1"/>
</dbReference>
<keyword evidence="4" id="KW-0804">Transcription</keyword>
<dbReference type="InterPro" id="IPR036390">
    <property type="entry name" value="WH_DNA-bd_sf"/>
</dbReference>
<dbReference type="Pfam" id="PF00027">
    <property type="entry name" value="cNMP_binding"/>
    <property type="match status" value="1"/>
</dbReference>
<dbReference type="SMART" id="SM00419">
    <property type="entry name" value="HTH_CRP"/>
    <property type="match status" value="1"/>
</dbReference>
<dbReference type="PANTHER" id="PTHR24567:SF74">
    <property type="entry name" value="HTH-TYPE TRANSCRIPTIONAL REGULATOR ARCR"/>
    <property type="match status" value="1"/>
</dbReference>
<dbReference type="PROSITE" id="PS51063">
    <property type="entry name" value="HTH_CRP_2"/>
    <property type="match status" value="1"/>
</dbReference>
<gene>
    <name evidence="7" type="ORF">SAMN04488053_1065</name>
</gene>
<name>A0A1H0G7E9_9BACI</name>
<dbReference type="PANTHER" id="PTHR24567">
    <property type="entry name" value="CRP FAMILY TRANSCRIPTIONAL REGULATORY PROTEIN"/>
    <property type="match status" value="1"/>
</dbReference>
<dbReference type="InterPro" id="IPR000595">
    <property type="entry name" value="cNMP-bd_dom"/>
</dbReference>
<dbReference type="AlphaFoldDB" id="A0A1H0G7E9"/>
<sequence>MYDSIIDTPFFKHVISPDNEEEIASISNLVTFKKGEVLYREGDEGNCMYIVRTGALKIYREHEGQEFILGHQFPGEAIGELEVFHYDSARTATVAAIERASLWRIYKEDMVKLALRYPKLLQKTIYILSERLAQADRQIEYLAFLDVYVRAANLILDLHANFSLSTEKGDLIQWKITQQHAANMIGVSRESATRAFHELQREKIIRFENRYIYVLDLEQLKEISKSAKKTSYRKWHSSKKYSLDYL</sequence>
<keyword evidence="1" id="KW-0805">Transcription regulation</keyword>
<dbReference type="STRING" id="745820.SAMN04488053_1065"/>
<evidence type="ECO:0000259" key="6">
    <source>
        <dbReference type="PROSITE" id="PS51063"/>
    </source>
</evidence>
<dbReference type="PROSITE" id="PS50042">
    <property type="entry name" value="CNMP_BINDING_3"/>
    <property type="match status" value="1"/>
</dbReference>
<proteinExistence type="predicted"/>
<dbReference type="InterPro" id="IPR012318">
    <property type="entry name" value="HTH_CRP"/>
</dbReference>
<dbReference type="Gene3D" id="1.10.10.10">
    <property type="entry name" value="Winged helix-like DNA-binding domain superfamily/Winged helix DNA-binding domain"/>
    <property type="match status" value="1"/>
</dbReference>
<dbReference type="InterPro" id="IPR050397">
    <property type="entry name" value="Env_Response_Regulators"/>
</dbReference>
<dbReference type="RefSeq" id="WP_090842920.1">
    <property type="nucleotide sequence ID" value="NZ_FNIL01000006.1"/>
</dbReference>
<evidence type="ECO:0000259" key="5">
    <source>
        <dbReference type="PROSITE" id="PS50042"/>
    </source>
</evidence>
<dbReference type="SUPFAM" id="SSF51206">
    <property type="entry name" value="cAMP-binding domain-like"/>
    <property type="match status" value="1"/>
</dbReference>
<protein>
    <submittedName>
        <fullName evidence="7">CRP/FNR family transcriptional regulator, anaerobic regulatory protein</fullName>
    </submittedName>
</protein>
<dbReference type="InterPro" id="IPR036388">
    <property type="entry name" value="WH-like_DNA-bd_sf"/>
</dbReference>
<dbReference type="Gene3D" id="2.60.120.10">
    <property type="entry name" value="Jelly Rolls"/>
    <property type="match status" value="1"/>
</dbReference>
<evidence type="ECO:0000256" key="2">
    <source>
        <dbReference type="ARBA" id="ARBA00023125"/>
    </source>
</evidence>
<dbReference type="GO" id="GO:0003700">
    <property type="term" value="F:DNA-binding transcription factor activity"/>
    <property type="evidence" value="ECO:0007669"/>
    <property type="project" value="TreeGrafter"/>
</dbReference>
<evidence type="ECO:0000256" key="3">
    <source>
        <dbReference type="ARBA" id="ARBA00023159"/>
    </source>
</evidence>
<reference evidence="8" key="1">
    <citation type="submission" date="2016-10" db="EMBL/GenBank/DDBJ databases">
        <authorList>
            <person name="Varghese N."/>
            <person name="Submissions S."/>
        </authorList>
    </citation>
    <scope>NUCLEOTIDE SEQUENCE [LARGE SCALE GENOMIC DNA]</scope>
    <source>
        <strain evidence="8">CGMCC 1.10369</strain>
    </source>
</reference>
<dbReference type="EMBL" id="FNIL01000006">
    <property type="protein sequence ID" value="SDO02827.1"/>
    <property type="molecule type" value="Genomic_DNA"/>
</dbReference>
<dbReference type="GO" id="GO:0003677">
    <property type="term" value="F:DNA binding"/>
    <property type="evidence" value="ECO:0007669"/>
    <property type="project" value="UniProtKB-KW"/>
</dbReference>
<feature type="domain" description="HTH crp-type" evidence="6">
    <location>
        <begin position="145"/>
        <end position="218"/>
    </location>
</feature>
<dbReference type="Proteomes" id="UP000198778">
    <property type="component" value="Unassembled WGS sequence"/>
</dbReference>
<evidence type="ECO:0000256" key="4">
    <source>
        <dbReference type="ARBA" id="ARBA00023163"/>
    </source>
</evidence>
<keyword evidence="8" id="KW-1185">Reference proteome</keyword>
<dbReference type="InterPro" id="IPR018490">
    <property type="entry name" value="cNMP-bd_dom_sf"/>
</dbReference>
<feature type="domain" description="Cyclic nucleotide-binding" evidence="5">
    <location>
        <begin position="11"/>
        <end position="131"/>
    </location>
</feature>
<dbReference type="CDD" id="cd00038">
    <property type="entry name" value="CAP_ED"/>
    <property type="match status" value="1"/>
</dbReference>
<keyword evidence="2" id="KW-0238">DNA-binding</keyword>
<dbReference type="OrthoDB" id="9812325at2"/>
<dbReference type="GO" id="GO:0005829">
    <property type="term" value="C:cytosol"/>
    <property type="evidence" value="ECO:0007669"/>
    <property type="project" value="TreeGrafter"/>
</dbReference>
<evidence type="ECO:0000313" key="7">
    <source>
        <dbReference type="EMBL" id="SDO02827.1"/>
    </source>
</evidence>
<evidence type="ECO:0000313" key="8">
    <source>
        <dbReference type="Proteomes" id="UP000198778"/>
    </source>
</evidence>
<dbReference type="InterPro" id="IPR014710">
    <property type="entry name" value="RmlC-like_jellyroll"/>
</dbReference>
<keyword evidence="3" id="KW-0010">Activator</keyword>
<accession>A0A1H0G7E9</accession>